<evidence type="ECO:0000313" key="8">
    <source>
        <dbReference type="Proteomes" id="UP000186002"/>
    </source>
</evidence>
<accession>A0A1M7PP12</accession>
<keyword evidence="3" id="KW-0805">Transcription regulation</keyword>
<keyword evidence="8" id="KW-1185">Reference proteome</keyword>
<dbReference type="CDD" id="cd00609">
    <property type="entry name" value="AAT_like"/>
    <property type="match status" value="1"/>
</dbReference>
<dbReference type="Gene3D" id="1.10.10.10">
    <property type="entry name" value="Winged helix-like DNA-binding domain superfamily/Winged helix DNA-binding domain"/>
    <property type="match status" value="1"/>
</dbReference>
<dbReference type="SUPFAM" id="SSF46785">
    <property type="entry name" value="Winged helix' DNA-binding domain"/>
    <property type="match status" value="1"/>
</dbReference>
<keyword evidence="4" id="KW-0238">DNA-binding</keyword>
<dbReference type="InterPro" id="IPR051446">
    <property type="entry name" value="HTH_trans_reg/aminotransferase"/>
</dbReference>
<sequence length="510" mass="57253">MLASFFEKPFDPNRRLQHQIQERLIEAILAGVWPLHEPLPATRVFAARFKVSRNTISLVYERLAADGYLMPVNRRGYFINERALREQLTIRQDAKLKDSLPTEARPLDLEAKLRYRFTGQSHITKPNDWRRFEFPFVYGQTLADKTSVTRWRDCVRLAGTAQHAPTWISDLVDRDDPMLIDQIIRRVLPQRGFRAAPENILVTIGAQNAVYLAASLFCSPGSRVDIEDPGYVDARNIFLSLGASLKAHGVDTNGMRVTGALSGAEVVYVTPGHQSPTNVTMSMERRLALLAAADTHDFIIIEDDYEHELNFVGAQRPALKSFDRSDRVIHIGSLSKPLFPGLRLGFVAASSAIIEEMRVLRRLMYRHPPAQDQRAMALFLAEGHYDAHIRRQRKDLSGKWRRVFQEVDRLLPMCAVTQTTGGSAVWLQLPADLPARDLQAEAARNGVLVEAGDIHFLDQAPPKNCIRLGFGAVSLDQITPGLERLAQVITRMLAARRPGPPSRRPAVAIA</sequence>
<gene>
    <name evidence="7" type="ORF">SAMN05444272_4558</name>
</gene>
<dbReference type="InterPro" id="IPR036388">
    <property type="entry name" value="WH-like_DNA-bd_sf"/>
</dbReference>
<dbReference type="Proteomes" id="UP000186002">
    <property type="component" value="Unassembled WGS sequence"/>
</dbReference>
<evidence type="ECO:0000256" key="2">
    <source>
        <dbReference type="ARBA" id="ARBA00022898"/>
    </source>
</evidence>
<dbReference type="PANTHER" id="PTHR46577">
    <property type="entry name" value="HTH-TYPE TRANSCRIPTIONAL REGULATORY PROTEIN GABR"/>
    <property type="match status" value="1"/>
</dbReference>
<dbReference type="AlphaFoldDB" id="A0A1M7PP12"/>
<dbReference type="GO" id="GO:0003677">
    <property type="term" value="F:DNA binding"/>
    <property type="evidence" value="ECO:0007669"/>
    <property type="project" value="UniProtKB-KW"/>
</dbReference>
<keyword evidence="2" id="KW-0663">Pyridoxal phosphate</keyword>
<dbReference type="InterPro" id="IPR004839">
    <property type="entry name" value="Aminotransferase_I/II_large"/>
</dbReference>
<name>A0A1M7PP12_9HYPH</name>
<dbReference type="GO" id="GO:0030170">
    <property type="term" value="F:pyridoxal phosphate binding"/>
    <property type="evidence" value="ECO:0007669"/>
    <property type="project" value="InterPro"/>
</dbReference>
<dbReference type="EMBL" id="FRBW01000009">
    <property type="protein sequence ID" value="SHN19064.1"/>
    <property type="molecule type" value="Genomic_DNA"/>
</dbReference>
<protein>
    <submittedName>
        <fullName evidence="7">Transcriptional regulator, GntR family</fullName>
    </submittedName>
</protein>
<feature type="domain" description="HTH gntR-type" evidence="6">
    <location>
        <begin position="14"/>
        <end position="82"/>
    </location>
</feature>
<dbReference type="SMART" id="SM00345">
    <property type="entry name" value="HTH_GNTR"/>
    <property type="match status" value="1"/>
</dbReference>
<dbReference type="CDD" id="cd07377">
    <property type="entry name" value="WHTH_GntR"/>
    <property type="match status" value="1"/>
</dbReference>
<organism evidence="7 8">
    <name type="scientific">Roseibium suaedae</name>
    <dbReference type="NCBI Taxonomy" id="735517"/>
    <lineage>
        <taxon>Bacteria</taxon>
        <taxon>Pseudomonadati</taxon>
        <taxon>Pseudomonadota</taxon>
        <taxon>Alphaproteobacteria</taxon>
        <taxon>Hyphomicrobiales</taxon>
        <taxon>Stappiaceae</taxon>
        <taxon>Roseibium</taxon>
    </lineage>
</organism>
<dbReference type="InterPro" id="IPR000524">
    <property type="entry name" value="Tscrpt_reg_HTH_GntR"/>
</dbReference>
<dbReference type="GO" id="GO:0003700">
    <property type="term" value="F:DNA-binding transcription factor activity"/>
    <property type="evidence" value="ECO:0007669"/>
    <property type="project" value="InterPro"/>
</dbReference>
<dbReference type="PANTHER" id="PTHR46577:SF1">
    <property type="entry name" value="HTH-TYPE TRANSCRIPTIONAL REGULATORY PROTEIN GABR"/>
    <property type="match status" value="1"/>
</dbReference>
<keyword evidence="5" id="KW-0804">Transcription</keyword>
<evidence type="ECO:0000256" key="4">
    <source>
        <dbReference type="ARBA" id="ARBA00023125"/>
    </source>
</evidence>
<evidence type="ECO:0000313" key="7">
    <source>
        <dbReference type="EMBL" id="SHN19064.1"/>
    </source>
</evidence>
<dbReference type="PROSITE" id="PS50949">
    <property type="entry name" value="HTH_GNTR"/>
    <property type="match status" value="1"/>
</dbReference>
<reference evidence="7 8" key="1">
    <citation type="submission" date="2016-11" db="EMBL/GenBank/DDBJ databases">
        <authorList>
            <person name="Jaros S."/>
            <person name="Januszkiewicz K."/>
            <person name="Wedrychowicz H."/>
        </authorList>
    </citation>
    <scope>NUCLEOTIDE SEQUENCE [LARGE SCALE GENOMIC DNA]</scope>
    <source>
        <strain evidence="7 8">DSM 22153</strain>
    </source>
</reference>
<dbReference type="STRING" id="735517.SAMN05444272_4558"/>
<proteinExistence type="inferred from homology"/>
<comment type="similarity">
    <text evidence="1">In the C-terminal section; belongs to the class-I pyridoxal-phosphate-dependent aminotransferase family.</text>
</comment>
<evidence type="ECO:0000256" key="5">
    <source>
        <dbReference type="ARBA" id="ARBA00023163"/>
    </source>
</evidence>
<dbReference type="SUPFAM" id="SSF53383">
    <property type="entry name" value="PLP-dependent transferases"/>
    <property type="match status" value="1"/>
</dbReference>
<evidence type="ECO:0000256" key="1">
    <source>
        <dbReference type="ARBA" id="ARBA00005384"/>
    </source>
</evidence>
<evidence type="ECO:0000259" key="6">
    <source>
        <dbReference type="PROSITE" id="PS50949"/>
    </source>
</evidence>
<evidence type="ECO:0000256" key="3">
    <source>
        <dbReference type="ARBA" id="ARBA00023015"/>
    </source>
</evidence>
<dbReference type="InterPro" id="IPR015421">
    <property type="entry name" value="PyrdxlP-dep_Trfase_major"/>
</dbReference>
<dbReference type="InterPro" id="IPR036390">
    <property type="entry name" value="WH_DNA-bd_sf"/>
</dbReference>
<dbReference type="Pfam" id="PF00155">
    <property type="entry name" value="Aminotran_1_2"/>
    <property type="match status" value="1"/>
</dbReference>
<dbReference type="Pfam" id="PF00392">
    <property type="entry name" value="GntR"/>
    <property type="match status" value="1"/>
</dbReference>
<dbReference type="RefSeq" id="WP_073015732.1">
    <property type="nucleotide sequence ID" value="NZ_FRBW01000009.1"/>
</dbReference>
<dbReference type="InterPro" id="IPR015424">
    <property type="entry name" value="PyrdxlP-dep_Trfase"/>
</dbReference>
<dbReference type="OrthoDB" id="9808770at2"/>
<dbReference type="Gene3D" id="3.40.640.10">
    <property type="entry name" value="Type I PLP-dependent aspartate aminotransferase-like (Major domain)"/>
    <property type="match status" value="1"/>
</dbReference>